<dbReference type="Gene3D" id="3.30.450.190">
    <property type="match status" value="1"/>
</dbReference>
<evidence type="ECO:0000256" key="3">
    <source>
        <dbReference type="ARBA" id="ARBA00022490"/>
    </source>
</evidence>
<sequence>MKSKVLLMGKSGSGKTSMRSIIFANYIAIGTQRLLPTLEVEHNYVRFLGSLVLNLWDCGGQDRFMENYFKSQRDHIFKNVEVLIYVFDITSKETAKDMEYFQECLDTVRSMSPNAKVFCLVHKMDMIQPEAARARLFDGRRHDLTTMAGDLEVSCFPTSIWDESLYNAWSSIVYALIPNVAVLEKRLNNFCHICDADEAVLFEKATFLVISHQNRRDHWDPHRFEKVSNIVKQFKLSCRNTQTQFASMHVGNSHFSAFISSFTATTFIMLIMSDTRIQPAATLINIETARPNFEALLQN</sequence>
<comment type="similarity">
    <text evidence="2">Belongs to the GTR/RAG GTP-binding protein family.</text>
</comment>
<dbReference type="CDD" id="cd11384">
    <property type="entry name" value="RagA_like"/>
    <property type="match status" value="1"/>
</dbReference>
<evidence type="ECO:0000256" key="5">
    <source>
        <dbReference type="ARBA" id="ARBA00023134"/>
    </source>
</evidence>
<dbReference type="FunFam" id="3.40.50.300:FF:000488">
    <property type="entry name" value="Small monomeric GTPase (Gtr1)"/>
    <property type="match status" value="1"/>
</dbReference>
<organism evidence="6">
    <name type="scientific">Spongospora subterranea</name>
    <dbReference type="NCBI Taxonomy" id="70186"/>
    <lineage>
        <taxon>Eukaryota</taxon>
        <taxon>Sar</taxon>
        <taxon>Rhizaria</taxon>
        <taxon>Endomyxa</taxon>
        <taxon>Phytomyxea</taxon>
        <taxon>Plasmodiophorida</taxon>
        <taxon>Plasmodiophoridae</taxon>
        <taxon>Spongospora</taxon>
    </lineage>
</organism>
<comment type="subcellular location">
    <subcellularLocation>
        <location evidence="1">Cytoplasm</location>
    </subcellularLocation>
</comment>
<dbReference type="GO" id="GO:0005634">
    <property type="term" value="C:nucleus"/>
    <property type="evidence" value="ECO:0007669"/>
    <property type="project" value="TreeGrafter"/>
</dbReference>
<keyword evidence="4" id="KW-0547">Nucleotide-binding</keyword>
<dbReference type="SUPFAM" id="SSF52540">
    <property type="entry name" value="P-loop containing nucleoside triphosphate hydrolases"/>
    <property type="match status" value="1"/>
</dbReference>
<protein>
    <recommendedName>
        <fullName evidence="7">GTP-binding protein</fullName>
    </recommendedName>
</protein>
<dbReference type="InterPro" id="IPR006762">
    <property type="entry name" value="Gtr1_RagA"/>
</dbReference>
<evidence type="ECO:0000256" key="4">
    <source>
        <dbReference type="ARBA" id="ARBA00022741"/>
    </source>
</evidence>
<dbReference type="GO" id="GO:0009267">
    <property type="term" value="P:cellular response to starvation"/>
    <property type="evidence" value="ECO:0007669"/>
    <property type="project" value="TreeGrafter"/>
</dbReference>
<evidence type="ECO:0000313" key="6">
    <source>
        <dbReference type="EMBL" id="CRZ02903.1"/>
    </source>
</evidence>
<keyword evidence="5" id="KW-0342">GTP-binding</keyword>
<dbReference type="Gene3D" id="3.40.50.300">
    <property type="entry name" value="P-loop containing nucleotide triphosphate hydrolases"/>
    <property type="match status" value="1"/>
</dbReference>
<proteinExistence type="inferred from homology"/>
<dbReference type="InterPro" id="IPR027417">
    <property type="entry name" value="P-loop_NTPase"/>
</dbReference>
<reference evidence="6" key="1">
    <citation type="submission" date="2015-04" db="EMBL/GenBank/DDBJ databases">
        <title>The genome sequence of the plant pathogenic Rhizarian Plasmodiophora brassicae reveals insights in its biotrophic life cycle and the origin of chitin synthesis.</title>
        <authorList>
            <person name="Schwelm A."/>
            <person name="Fogelqvist J."/>
            <person name="Knaust A."/>
            <person name="Julke S."/>
            <person name="Lilja T."/>
            <person name="Dhandapani V."/>
            <person name="Bonilla-Rosso G."/>
            <person name="Karlsson M."/>
            <person name="Shevchenko A."/>
            <person name="Choi S.R."/>
            <person name="Kim H.G."/>
            <person name="Park J.Y."/>
            <person name="Lim Y.P."/>
            <person name="Ludwig-Muller J."/>
            <person name="Dixelius C."/>
        </authorList>
    </citation>
    <scope>NUCLEOTIDE SEQUENCE</scope>
    <source>
        <tissue evidence="6">Potato root galls</tissue>
    </source>
</reference>
<evidence type="ECO:0000256" key="2">
    <source>
        <dbReference type="ARBA" id="ARBA00007756"/>
    </source>
</evidence>
<dbReference type="GO" id="GO:1990131">
    <property type="term" value="C:Gtr1-Gtr2 GTPase complex"/>
    <property type="evidence" value="ECO:0007669"/>
    <property type="project" value="TreeGrafter"/>
</dbReference>
<dbReference type="GO" id="GO:1904263">
    <property type="term" value="P:positive regulation of TORC1 signaling"/>
    <property type="evidence" value="ECO:0007669"/>
    <property type="project" value="TreeGrafter"/>
</dbReference>
<dbReference type="GO" id="GO:0005764">
    <property type="term" value="C:lysosome"/>
    <property type="evidence" value="ECO:0007669"/>
    <property type="project" value="TreeGrafter"/>
</dbReference>
<dbReference type="GO" id="GO:0010507">
    <property type="term" value="P:negative regulation of autophagy"/>
    <property type="evidence" value="ECO:0007669"/>
    <property type="project" value="TreeGrafter"/>
</dbReference>
<dbReference type="PANTHER" id="PTHR11259">
    <property type="entry name" value="RAS-RELATED GTP BINDING RAG/GTR YEAST"/>
    <property type="match status" value="1"/>
</dbReference>
<dbReference type="GO" id="GO:0003924">
    <property type="term" value="F:GTPase activity"/>
    <property type="evidence" value="ECO:0007669"/>
    <property type="project" value="TreeGrafter"/>
</dbReference>
<dbReference type="GO" id="GO:0005525">
    <property type="term" value="F:GTP binding"/>
    <property type="evidence" value="ECO:0007669"/>
    <property type="project" value="UniProtKB-KW"/>
</dbReference>
<dbReference type="PANTHER" id="PTHR11259:SF1">
    <property type="entry name" value="RAS-RELATED GTP-BINDING PROTEIN"/>
    <property type="match status" value="1"/>
</dbReference>
<dbReference type="FunFam" id="3.30.450.190:FF:000002">
    <property type="entry name" value="Ras-related GTP-binding protein A"/>
    <property type="match status" value="1"/>
</dbReference>
<accession>A0A0H5QLM4</accession>
<evidence type="ECO:0000256" key="1">
    <source>
        <dbReference type="ARBA" id="ARBA00004496"/>
    </source>
</evidence>
<keyword evidence="3" id="KW-0963">Cytoplasm</keyword>
<dbReference type="EMBL" id="HACM01002461">
    <property type="protein sequence ID" value="CRZ02903.1"/>
    <property type="molecule type" value="Transcribed_RNA"/>
</dbReference>
<evidence type="ECO:0008006" key="7">
    <source>
        <dbReference type="Google" id="ProtNLM"/>
    </source>
</evidence>
<name>A0A0H5QLM4_9EUKA</name>
<dbReference type="InterPro" id="IPR039397">
    <property type="entry name" value="RagA/B"/>
</dbReference>
<dbReference type="Pfam" id="PF04670">
    <property type="entry name" value="Gtr1_RagA"/>
    <property type="match status" value="1"/>
</dbReference>
<dbReference type="AlphaFoldDB" id="A0A0H5QLM4"/>